<comment type="caution">
    <text evidence="1">The sequence shown here is derived from an EMBL/GenBank/DDBJ whole genome shotgun (WGS) entry which is preliminary data.</text>
</comment>
<dbReference type="Gene3D" id="3.30.450.20">
    <property type="entry name" value="PAS domain"/>
    <property type="match status" value="1"/>
</dbReference>
<dbReference type="EMBL" id="RCCJ01000001">
    <property type="protein sequence ID" value="RLJ69775.1"/>
    <property type="molecule type" value="Genomic_DNA"/>
</dbReference>
<proteinExistence type="predicted"/>
<sequence>MKAEEISLLDISISIPTVPYDIGLKELKGIFEELKIYKYLTVLKENTPIGLVYRDAVDRYSNERLTAGDIAIICTKLRNTSLRKENLTDLFDMLPIDREPVIVVDKRGTYLGVLTYDTLLHYITHHKEYILPIMQRVHSSIGRKEYLCIFGLKNLDKFKEVFDTQKLESVKKMFLEDIKELFEGEITGILEKGEFWILSSNLPQKESIKELFKEFHKEYTLLFGEFQHVHIYGFCLDMSVVDSEEKLYNLQEELRNRTAKIEGSVFIIYGLQPTLILHDPTKQKLITNIKKRILEDFKEVVERVRITPKDTWEHVLYDMFEKYPYFELFYIMSDKGLQITNNIVNPKVDYFVAQGKKGTDRSEKPYFKEAIAGGTFISDVYLSKATDDFCITVSESFTYEGKTYVLAGDINFRQIHKLVKSLKETTV</sequence>
<gene>
    <name evidence="1" type="ORF">BCF55_0030</name>
</gene>
<reference evidence="1 2" key="1">
    <citation type="submission" date="2018-10" db="EMBL/GenBank/DDBJ databases">
        <title>Genomic Encyclopedia of Archaeal and Bacterial Type Strains, Phase II (KMG-II): from individual species to whole genera.</title>
        <authorList>
            <person name="Goeker M."/>
        </authorList>
    </citation>
    <scope>NUCLEOTIDE SEQUENCE [LARGE SCALE GENOMIC DNA]</scope>
    <source>
        <strain evidence="1 2">DSM 16510</strain>
    </source>
</reference>
<dbReference type="AlphaFoldDB" id="A0A497XLS9"/>
<keyword evidence="2" id="KW-1185">Reference proteome</keyword>
<dbReference type="InterPro" id="IPR046342">
    <property type="entry name" value="CBS_dom_sf"/>
</dbReference>
<dbReference type="RefSeq" id="WP_121008601.1">
    <property type="nucleotide sequence ID" value="NZ_RCCJ01000001.1"/>
</dbReference>
<dbReference type="SUPFAM" id="SSF54631">
    <property type="entry name" value="CBS-domain pair"/>
    <property type="match status" value="1"/>
</dbReference>
<name>A0A497XLS9_9AQUI</name>
<dbReference type="Proteomes" id="UP000267841">
    <property type="component" value="Unassembled WGS sequence"/>
</dbReference>
<dbReference type="OrthoDB" id="9813903at2"/>
<protein>
    <submittedName>
        <fullName evidence="1">Cache domain-containing protein</fullName>
    </submittedName>
</protein>
<dbReference type="InterPro" id="IPR029151">
    <property type="entry name" value="Sensor-like_sf"/>
</dbReference>
<evidence type="ECO:0000313" key="2">
    <source>
        <dbReference type="Proteomes" id="UP000267841"/>
    </source>
</evidence>
<evidence type="ECO:0000313" key="1">
    <source>
        <dbReference type="EMBL" id="RLJ69775.1"/>
    </source>
</evidence>
<accession>A0A497XLS9</accession>
<dbReference type="SUPFAM" id="SSF103190">
    <property type="entry name" value="Sensory domain-like"/>
    <property type="match status" value="1"/>
</dbReference>
<organism evidence="1 2">
    <name type="scientific">Hydrogenivirga caldilitoris</name>
    <dbReference type="NCBI Taxonomy" id="246264"/>
    <lineage>
        <taxon>Bacteria</taxon>
        <taxon>Pseudomonadati</taxon>
        <taxon>Aquificota</taxon>
        <taxon>Aquificia</taxon>
        <taxon>Aquificales</taxon>
        <taxon>Aquificaceae</taxon>
        <taxon>Hydrogenivirga</taxon>
    </lineage>
</organism>